<comment type="caution">
    <text evidence="1">The sequence shown here is derived from an EMBL/GenBank/DDBJ whole genome shotgun (WGS) entry which is preliminary data.</text>
</comment>
<evidence type="ECO:0000313" key="1">
    <source>
        <dbReference type="EMBL" id="NHZ34337.1"/>
    </source>
</evidence>
<keyword evidence="2" id="KW-1185">Reference proteome</keyword>
<dbReference type="EMBL" id="VUYU01000007">
    <property type="protein sequence ID" value="NHZ34337.1"/>
    <property type="molecule type" value="Genomic_DNA"/>
</dbReference>
<protein>
    <submittedName>
        <fullName evidence="1">Prevent-host-death protein</fullName>
    </submittedName>
</protein>
<name>A0ABX0LQ55_9BURK</name>
<sequence>MKTANFPSLRVTPEVSNAAGSALESGASLSCSGAESVRRQIRQRRAQRRFIERGLASRDSALQSGDYYTTGDILRDLDGILAQVDARLTR</sequence>
<accession>A0ABX0LQ55</accession>
<gene>
    <name evidence="1" type="ORF">F0185_12165</name>
</gene>
<reference evidence="1 2" key="1">
    <citation type="submission" date="2019-09" db="EMBL/GenBank/DDBJ databases">
        <title>Taxonomy of Antarctic Massilia spp.: description of Massilia rubra sp. nov., Massilia aquatica sp. nov., Massilia mucilaginosa sp. nov., Massilia frigida sp. nov. isolated from streams, lakes and regoliths.</title>
        <authorList>
            <person name="Holochova P."/>
            <person name="Sedlacek I."/>
            <person name="Kralova S."/>
            <person name="Maslanova I."/>
            <person name="Busse H.-J."/>
            <person name="Stankova E."/>
            <person name="Vrbovska V."/>
            <person name="Kovarovic V."/>
            <person name="Bartak M."/>
            <person name="Svec P."/>
            <person name="Pantucek R."/>
        </authorList>
    </citation>
    <scope>NUCLEOTIDE SEQUENCE [LARGE SCALE GENOMIC DNA]</scope>
    <source>
        <strain evidence="1 2">CCM 8692</strain>
    </source>
</reference>
<evidence type="ECO:0000313" key="2">
    <source>
        <dbReference type="Proteomes" id="UP000785613"/>
    </source>
</evidence>
<dbReference type="Proteomes" id="UP000785613">
    <property type="component" value="Unassembled WGS sequence"/>
</dbReference>
<proteinExistence type="predicted"/>
<dbReference type="RefSeq" id="WP_167224763.1">
    <property type="nucleotide sequence ID" value="NZ_VUYU01000007.1"/>
</dbReference>
<organism evidence="1 2">
    <name type="scientific">Massilia rubra</name>
    <dbReference type="NCBI Taxonomy" id="2607910"/>
    <lineage>
        <taxon>Bacteria</taxon>
        <taxon>Pseudomonadati</taxon>
        <taxon>Pseudomonadota</taxon>
        <taxon>Betaproteobacteria</taxon>
        <taxon>Burkholderiales</taxon>
        <taxon>Oxalobacteraceae</taxon>
        <taxon>Telluria group</taxon>
        <taxon>Massilia</taxon>
    </lineage>
</organism>